<proteinExistence type="inferred from homology"/>
<dbReference type="EMBL" id="VOLR01000003">
    <property type="protein sequence ID" value="TWX62369.1"/>
    <property type="molecule type" value="Genomic_DNA"/>
</dbReference>
<evidence type="ECO:0000256" key="5">
    <source>
        <dbReference type="ARBA" id="ARBA00022729"/>
    </source>
</evidence>
<sequence length="320" mass="36079">MKFLSYVLLLLSISFSAVGEESEPAKVWLERLSSALNKLNFSTSFVVVKNNQAQPYHWFHGVDESGKELEILSLLNGPRRDILRKGNVVSYIEPELPPYSVTSQQISGPIPAILAGDISQLENIYDFISVGRSRVLGRPAQLIRIEAKNNHRYAYWLWLDQQSSMLLKLSIVTKQGQQLEQIQFTHLEITDKPSESVLQLNETELPVLVDIPEEYQQQELQWDVNWLPEGFTKINANRHKISLTKQPVEFMLLSDGLVDISIYVNSSQEKQRNADFVMDGATLVLNQVNDGIEVSVVGKIPSKTAKAIADAITIKPPQKP</sequence>
<feature type="chain" id="PRO_5022722751" evidence="8">
    <location>
        <begin position="20"/>
        <end position="320"/>
    </location>
</feature>
<dbReference type="Proteomes" id="UP000321525">
    <property type="component" value="Unassembled WGS sequence"/>
</dbReference>
<dbReference type="GO" id="GO:0015031">
    <property type="term" value="P:protein transport"/>
    <property type="evidence" value="ECO:0007669"/>
    <property type="project" value="UniProtKB-KW"/>
</dbReference>
<keyword evidence="4" id="KW-0813">Transport</keyword>
<evidence type="ECO:0000313" key="11">
    <source>
        <dbReference type="EMBL" id="TWX62369.1"/>
    </source>
</evidence>
<evidence type="ECO:0000313" key="13">
    <source>
        <dbReference type="Proteomes" id="UP000321525"/>
    </source>
</evidence>
<accession>A0A5C6QTS6</accession>
<evidence type="ECO:0000256" key="4">
    <source>
        <dbReference type="ARBA" id="ARBA00022448"/>
    </source>
</evidence>
<feature type="signal peptide" evidence="8">
    <location>
        <begin position="1"/>
        <end position="19"/>
    </location>
</feature>
<dbReference type="GO" id="GO:0032885">
    <property type="term" value="P:regulation of polysaccharide biosynthetic process"/>
    <property type="evidence" value="ECO:0007669"/>
    <property type="project" value="TreeGrafter"/>
</dbReference>
<organism evidence="12 14">
    <name type="scientific">Colwellia hornerae</name>
    <dbReference type="NCBI Taxonomy" id="89402"/>
    <lineage>
        <taxon>Bacteria</taxon>
        <taxon>Pseudomonadati</taxon>
        <taxon>Pseudomonadota</taxon>
        <taxon>Gammaproteobacteria</taxon>
        <taxon>Alteromonadales</taxon>
        <taxon>Colwelliaceae</taxon>
        <taxon>Colwellia</taxon>
    </lineage>
</organism>
<feature type="domain" description="MucB/RseB N-terminal" evidence="9">
    <location>
        <begin position="25"/>
        <end position="197"/>
    </location>
</feature>
<dbReference type="EMBL" id="VOLQ01000001">
    <property type="protein sequence ID" value="TWX72299.1"/>
    <property type="molecule type" value="Genomic_DNA"/>
</dbReference>
<evidence type="ECO:0000256" key="7">
    <source>
        <dbReference type="ARBA" id="ARBA00022927"/>
    </source>
</evidence>
<dbReference type="InterPro" id="IPR033436">
    <property type="entry name" value="MucB/RseB_C"/>
</dbReference>
<reference evidence="12 14" key="1">
    <citation type="submission" date="2019-07" db="EMBL/GenBank/DDBJ databases">
        <title>Genomes of sea-ice associated Colwellia species.</title>
        <authorList>
            <person name="Bowman J.P."/>
        </authorList>
    </citation>
    <scope>NUCLEOTIDE SEQUENCE [LARGE SCALE GENOMIC DNA]</scope>
    <source>
        <strain evidence="11 13">ACAM 607</strain>
        <strain evidence="12 14">IC036</strain>
    </source>
</reference>
<dbReference type="GO" id="GO:0045152">
    <property type="term" value="F:antisigma factor binding"/>
    <property type="evidence" value="ECO:0007669"/>
    <property type="project" value="TreeGrafter"/>
</dbReference>
<dbReference type="PANTHER" id="PTHR38782:SF1">
    <property type="entry name" value="SIGMA-E FACTOR REGULATORY PROTEIN RSEB"/>
    <property type="match status" value="1"/>
</dbReference>
<keyword evidence="5 8" id="KW-0732">Signal</keyword>
<dbReference type="Gene3D" id="2.50.20.10">
    <property type="entry name" value="Lipoprotein localisation LolA/LolB/LppX"/>
    <property type="match status" value="1"/>
</dbReference>
<protein>
    <submittedName>
        <fullName evidence="12">Transcriptional regulator</fullName>
    </submittedName>
</protein>
<evidence type="ECO:0000256" key="8">
    <source>
        <dbReference type="SAM" id="SignalP"/>
    </source>
</evidence>
<feature type="domain" description="MucB/RseB C-terminal" evidence="10">
    <location>
        <begin position="217"/>
        <end position="312"/>
    </location>
</feature>
<dbReference type="Gene3D" id="3.30.200.100">
    <property type="entry name" value="MucB/RseB, C-terminal domain"/>
    <property type="match status" value="1"/>
</dbReference>
<evidence type="ECO:0000313" key="14">
    <source>
        <dbReference type="Proteomes" id="UP000321917"/>
    </source>
</evidence>
<dbReference type="SUPFAM" id="SSF89392">
    <property type="entry name" value="Prokaryotic lipoproteins and lipoprotein localization factors"/>
    <property type="match status" value="1"/>
</dbReference>
<evidence type="ECO:0000256" key="6">
    <source>
        <dbReference type="ARBA" id="ARBA00022764"/>
    </source>
</evidence>
<evidence type="ECO:0000256" key="1">
    <source>
        <dbReference type="ARBA" id="ARBA00004418"/>
    </source>
</evidence>
<keyword evidence="6" id="KW-0574">Periplasm</keyword>
<evidence type="ECO:0000259" key="9">
    <source>
        <dbReference type="Pfam" id="PF03888"/>
    </source>
</evidence>
<keyword evidence="13" id="KW-1185">Reference proteome</keyword>
<dbReference type="InterPro" id="IPR038484">
    <property type="entry name" value="MucB/RseB_C_sf"/>
</dbReference>
<dbReference type="InterPro" id="IPR005588">
    <property type="entry name" value="MucB_RseB"/>
</dbReference>
<dbReference type="Pfam" id="PF17188">
    <property type="entry name" value="MucB_RseB_C"/>
    <property type="match status" value="1"/>
</dbReference>
<dbReference type="OrthoDB" id="7067274at2"/>
<dbReference type="PIRSF" id="PIRSF005427">
    <property type="entry name" value="RseB"/>
    <property type="match status" value="1"/>
</dbReference>
<dbReference type="Proteomes" id="UP000321917">
    <property type="component" value="Unassembled WGS sequence"/>
</dbReference>
<dbReference type="CDD" id="cd16327">
    <property type="entry name" value="RseB"/>
    <property type="match status" value="1"/>
</dbReference>
<evidence type="ECO:0000313" key="12">
    <source>
        <dbReference type="EMBL" id="TWX72299.1"/>
    </source>
</evidence>
<dbReference type="Pfam" id="PF03888">
    <property type="entry name" value="MucB_RseB"/>
    <property type="match status" value="1"/>
</dbReference>
<comment type="subcellular location">
    <subcellularLocation>
        <location evidence="1">Periplasm</location>
    </subcellularLocation>
</comment>
<name>A0A5C6QTS6_9GAMM</name>
<comment type="similarity">
    <text evidence="2">Belongs to the RseB family.</text>
</comment>
<dbReference type="RefSeq" id="WP_146797808.1">
    <property type="nucleotide sequence ID" value="NZ_VOLP01000004.1"/>
</dbReference>
<comment type="subunit">
    <text evidence="3">Monomer.</text>
</comment>
<dbReference type="InterPro" id="IPR029046">
    <property type="entry name" value="LolA/LolB/LppX"/>
</dbReference>
<evidence type="ECO:0000259" key="10">
    <source>
        <dbReference type="Pfam" id="PF17188"/>
    </source>
</evidence>
<evidence type="ECO:0000256" key="2">
    <source>
        <dbReference type="ARBA" id="ARBA00008150"/>
    </source>
</evidence>
<dbReference type="AlphaFoldDB" id="A0A5C6QTS6"/>
<dbReference type="GO" id="GO:0030288">
    <property type="term" value="C:outer membrane-bounded periplasmic space"/>
    <property type="evidence" value="ECO:0007669"/>
    <property type="project" value="TreeGrafter"/>
</dbReference>
<gene>
    <name evidence="11" type="ORF">ESZ26_03000</name>
    <name evidence="12" type="ORF">ESZ27_00365</name>
</gene>
<keyword evidence="7" id="KW-0653">Protein transport</keyword>
<dbReference type="InterPro" id="IPR033434">
    <property type="entry name" value="MucB/RseB_N"/>
</dbReference>
<dbReference type="PANTHER" id="PTHR38782">
    <property type="match status" value="1"/>
</dbReference>
<evidence type="ECO:0000256" key="3">
    <source>
        <dbReference type="ARBA" id="ARBA00011245"/>
    </source>
</evidence>
<comment type="caution">
    <text evidence="12">The sequence shown here is derived from an EMBL/GenBank/DDBJ whole genome shotgun (WGS) entry which is preliminary data.</text>
</comment>